<dbReference type="EMBL" id="JAUUTY010000005">
    <property type="protein sequence ID" value="KAK1631217.1"/>
    <property type="molecule type" value="Genomic_DNA"/>
</dbReference>
<name>A0AAD8W192_LOLMU</name>
<gene>
    <name evidence="9" type="ORF">QYE76_005532</name>
</gene>
<dbReference type="InterPro" id="IPR041118">
    <property type="entry name" value="Rx_N"/>
</dbReference>
<evidence type="ECO:0000256" key="2">
    <source>
        <dbReference type="ARBA" id="ARBA00022614"/>
    </source>
</evidence>
<organism evidence="9 10">
    <name type="scientific">Lolium multiflorum</name>
    <name type="common">Italian ryegrass</name>
    <name type="synonym">Lolium perenne subsp. multiflorum</name>
    <dbReference type="NCBI Taxonomy" id="4521"/>
    <lineage>
        <taxon>Eukaryota</taxon>
        <taxon>Viridiplantae</taxon>
        <taxon>Streptophyta</taxon>
        <taxon>Embryophyta</taxon>
        <taxon>Tracheophyta</taxon>
        <taxon>Spermatophyta</taxon>
        <taxon>Magnoliopsida</taxon>
        <taxon>Liliopsida</taxon>
        <taxon>Poales</taxon>
        <taxon>Poaceae</taxon>
        <taxon>BOP clade</taxon>
        <taxon>Pooideae</taxon>
        <taxon>Poodae</taxon>
        <taxon>Poeae</taxon>
        <taxon>Poeae Chloroplast Group 2 (Poeae type)</taxon>
        <taxon>Loliodinae</taxon>
        <taxon>Loliinae</taxon>
        <taxon>Lolium</taxon>
    </lineage>
</organism>
<comment type="caution">
    <text evidence="9">The sequence shown here is derived from an EMBL/GenBank/DDBJ whole genome shotgun (WGS) entry which is preliminary data.</text>
</comment>
<evidence type="ECO:0000259" key="8">
    <source>
        <dbReference type="Pfam" id="PF18052"/>
    </source>
</evidence>
<evidence type="ECO:0000256" key="6">
    <source>
        <dbReference type="SAM" id="MobiDB-lite"/>
    </source>
</evidence>
<keyword evidence="3" id="KW-0677">Repeat</keyword>
<proteinExistence type="inferred from homology"/>
<reference evidence="9" key="1">
    <citation type="submission" date="2023-07" db="EMBL/GenBank/DDBJ databases">
        <title>A chromosome-level genome assembly of Lolium multiflorum.</title>
        <authorList>
            <person name="Chen Y."/>
            <person name="Copetti D."/>
            <person name="Kolliker R."/>
            <person name="Studer B."/>
        </authorList>
    </citation>
    <scope>NUCLEOTIDE SEQUENCE</scope>
    <source>
        <strain evidence="9">02402/16</strain>
        <tissue evidence="9">Leaf</tissue>
    </source>
</reference>
<dbReference type="Pfam" id="PF18052">
    <property type="entry name" value="Rx_N"/>
    <property type="match status" value="1"/>
</dbReference>
<keyword evidence="10" id="KW-1185">Reference proteome</keyword>
<evidence type="ECO:0000256" key="1">
    <source>
        <dbReference type="ARBA" id="ARBA00008894"/>
    </source>
</evidence>
<evidence type="ECO:0000313" key="9">
    <source>
        <dbReference type="EMBL" id="KAK1631217.1"/>
    </source>
</evidence>
<dbReference type="AlphaFoldDB" id="A0AAD8W192"/>
<feature type="compositionally biased region" description="Polar residues" evidence="6">
    <location>
        <begin position="292"/>
        <end position="308"/>
    </location>
</feature>
<dbReference type="InterPro" id="IPR002182">
    <property type="entry name" value="NB-ARC"/>
</dbReference>
<dbReference type="PANTHER" id="PTHR19338">
    <property type="entry name" value="TRANSLOCASE OF INNER MITOCHONDRIAL MEMBRANE 13 HOMOLOG"/>
    <property type="match status" value="1"/>
</dbReference>
<protein>
    <recommendedName>
        <fullName evidence="11">Rx N-terminal domain-containing protein</fullName>
    </recommendedName>
</protein>
<feature type="domain" description="Disease resistance N-terminal" evidence="8">
    <location>
        <begin position="1"/>
        <end position="91"/>
    </location>
</feature>
<dbReference type="InterPro" id="IPR038005">
    <property type="entry name" value="RX-like_CC"/>
</dbReference>
<accession>A0AAD8W192</accession>
<evidence type="ECO:0000313" key="10">
    <source>
        <dbReference type="Proteomes" id="UP001231189"/>
    </source>
</evidence>
<dbReference type="Proteomes" id="UP001231189">
    <property type="component" value="Unassembled WGS sequence"/>
</dbReference>
<dbReference type="InterPro" id="IPR027417">
    <property type="entry name" value="P-loop_NTPase"/>
</dbReference>
<comment type="similarity">
    <text evidence="1">Belongs to the disease resistance NB-LRR family.</text>
</comment>
<feature type="region of interest" description="Disordered" evidence="6">
    <location>
        <begin position="278"/>
        <end position="311"/>
    </location>
</feature>
<dbReference type="PANTHER" id="PTHR19338:SF54">
    <property type="entry name" value="AAA+ ATPASE DOMAIN-CONTAINING PROTEIN"/>
    <property type="match status" value="1"/>
</dbReference>
<evidence type="ECO:0000256" key="3">
    <source>
        <dbReference type="ARBA" id="ARBA00022737"/>
    </source>
</evidence>
<evidence type="ECO:0000256" key="5">
    <source>
        <dbReference type="ARBA" id="ARBA00022821"/>
    </source>
</evidence>
<keyword evidence="2" id="KW-0433">Leucine-rich repeat</keyword>
<dbReference type="Gene3D" id="3.40.50.300">
    <property type="entry name" value="P-loop containing nucleotide triphosphate hydrolases"/>
    <property type="match status" value="1"/>
</dbReference>
<dbReference type="Gene3D" id="1.20.5.4130">
    <property type="match status" value="1"/>
</dbReference>
<sequence>MSPVLRKLGELLLDEYNLGKKVKKGVQSLLTELELMHAALRKVGDVPSDQLDEQVVIWAGKVRDLSYEMEDVVDDFLVRVDEGSSGEPMTMKSRVKKFLKKTRKLFSKGRALHQISGAIQEAQGLAKELAELHTRYQIDMTNTSNGATTSNGTTIDPRVIALHKDVEKLVGIDRARNDLIKILIGEDGSPKEQLMSISIVGVGGLGKTTLTKAVYEKIKAQFDCAAFVPVGQKPDIKKVFKDILYGFDKEKFKDVHNTTRDEKLLIEEIGEFLVDKRNRRTLTRPSPPRPTASVSLGTELATTSTQLPRPQGVRRIAARDNNDETMVQLFTEEQNAEVQQLILTSLPRVRHPLFAMPRRGGSNSGKRRNINRHRQAGGMLLDADYFADDVTHSPKEFRRRFMMNKDLFMKIVYGVREYDEYFMDKQDCTARKDVQHAFGVLQQRFAVVSVGAPASAYLRSAGGYALTSAASHDLFVHLQLHFMLPKLHMQLQHHVHVQLQLHVLLPKRHIHAQLRLTEKKRPRTLMWALHFG</sequence>
<keyword evidence="5" id="KW-0611">Plant defense</keyword>
<keyword evidence="4" id="KW-0547">Nucleotide-binding</keyword>
<feature type="domain" description="NB-ARC" evidence="7">
    <location>
        <begin position="191"/>
        <end position="277"/>
    </location>
</feature>
<evidence type="ECO:0008006" key="11">
    <source>
        <dbReference type="Google" id="ProtNLM"/>
    </source>
</evidence>
<evidence type="ECO:0000259" key="7">
    <source>
        <dbReference type="Pfam" id="PF00931"/>
    </source>
</evidence>
<dbReference type="GO" id="GO:0043531">
    <property type="term" value="F:ADP binding"/>
    <property type="evidence" value="ECO:0007669"/>
    <property type="project" value="InterPro"/>
</dbReference>
<dbReference type="Pfam" id="PF00931">
    <property type="entry name" value="NB-ARC"/>
    <property type="match status" value="1"/>
</dbReference>
<dbReference type="CDD" id="cd14798">
    <property type="entry name" value="RX-CC_like"/>
    <property type="match status" value="1"/>
</dbReference>
<dbReference type="SUPFAM" id="SSF52540">
    <property type="entry name" value="P-loop containing nucleoside triphosphate hydrolases"/>
    <property type="match status" value="1"/>
</dbReference>
<dbReference type="GO" id="GO:0006952">
    <property type="term" value="P:defense response"/>
    <property type="evidence" value="ECO:0007669"/>
    <property type="project" value="UniProtKB-KW"/>
</dbReference>
<evidence type="ECO:0000256" key="4">
    <source>
        <dbReference type="ARBA" id="ARBA00022741"/>
    </source>
</evidence>